<dbReference type="EMBL" id="WRXO01000004">
    <property type="protein sequence ID" value="MVT42190.1"/>
    <property type="molecule type" value="Genomic_DNA"/>
</dbReference>
<dbReference type="OrthoDB" id="656016at2"/>
<protein>
    <submittedName>
        <fullName evidence="1">Uncharacterized protein</fullName>
    </submittedName>
</protein>
<comment type="caution">
    <text evidence="1">The sequence shown here is derived from an EMBL/GenBank/DDBJ whole genome shotgun (WGS) entry which is preliminary data.</text>
</comment>
<gene>
    <name evidence="1" type="ORF">GO495_16485</name>
</gene>
<dbReference type="AlphaFoldDB" id="A0A6N8JAD4"/>
<organism evidence="1 2">
    <name type="scientific">Chitinophaga oryziterrae</name>
    <dbReference type="NCBI Taxonomy" id="1031224"/>
    <lineage>
        <taxon>Bacteria</taxon>
        <taxon>Pseudomonadati</taxon>
        <taxon>Bacteroidota</taxon>
        <taxon>Chitinophagia</taxon>
        <taxon>Chitinophagales</taxon>
        <taxon>Chitinophagaceae</taxon>
        <taxon>Chitinophaga</taxon>
    </lineage>
</organism>
<proteinExistence type="predicted"/>
<dbReference type="Proteomes" id="UP000468388">
    <property type="component" value="Unassembled WGS sequence"/>
</dbReference>
<accession>A0A6N8JAD4</accession>
<evidence type="ECO:0000313" key="2">
    <source>
        <dbReference type="Proteomes" id="UP000468388"/>
    </source>
</evidence>
<reference evidence="1 2" key="1">
    <citation type="submission" date="2019-12" db="EMBL/GenBank/DDBJ databases">
        <title>The draft genomic sequence of strain Chitinophaga oryziterrae JCM 16595.</title>
        <authorList>
            <person name="Zhang X."/>
        </authorList>
    </citation>
    <scope>NUCLEOTIDE SEQUENCE [LARGE SCALE GENOMIC DNA]</scope>
    <source>
        <strain evidence="1 2">JCM 16595</strain>
    </source>
</reference>
<dbReference type="Pfam" id="PF19781">
    <property type="entry name" value="DUF6266"/>
    <property type="match status" value="1"/>
</dbReference>
<evidence type="ECO:0000313" key="1">
    <source>
        <dbReference type="EMBL" id="MVT42190.1"/>
    </source>
</evidence>
<keyword evidence="2" id="KW-1185">Reference proteome</keyword>
<sequence>MARLKNGVLGGISGVLGPLNGYMLRGQYILRSRRQKSNKPLSEKQLAPLRKMKAVTDFLHPYFTDLINIGFQYASAGTSKTPNNLASSYQFKNAVIGQYPDYQIDYPNVRFTEGPMSTEGINASVMAEGDQLRFSWTPDQGYTHYNDRVILIAYAPSLKEAVYTLFGAERRIGTDVLKFPHDLWKGIVIETYLSFKAENSILCTNSLYLGQIK</sequence>
<dbReference type="InterPro" id="IPR046233">
    <property type="entry name" value="DUF6266"/>
</dbReference>
<name>A0A6N8JAD4_9BACT</name>
<dbReference type="RefSeq" id="WP_157300817.1">
    <property type="nucleotide sequence ID" value="NZ_BAAAZB010000005.1"/>
</dbReference>